<feature type="domain" description="DDE-1" evidence="1">
    <location>
        <begin position="104"/>
        <end position="160"/>
    </location>
</feature>
<protein>
    <recommendedName>
        <fullName evidence="1">DDE-1 domain-containing protein</fullName>
    </recommendedName>
</protein>
<sequence length="160" mass="18488">MLIVKCEKFENALGVPENERLTSGGWVQNFCHTYGLKEFRRHGEAGSVNLEAVERERERMRKVYMEYAPEDNLNFDESGLFGFAPPNRGITSKQMSGKKSSKFRVTVGFMCNATGTEKWPIFYIGKSKQPRCFGKKSPVDRGFWYRNNKTAWMTSTIFEE</sequence>
<dbReference type="AlphaFoldDB" id="A0A0C9T3K1"/>
<dbReference type="EMBL" id="KN819415">
    <property type="protein sequence ID" value="KIJ10155.1"/>
    <property type="molecule type" value="Genomic_DNA"/>
</dbReference>
<accession>A0A0C9T3K1</accession>
<reference evidence="3" key="2">
    <citation type="submission" date="2015-01" db="EMBL/GenBank/DDBJ databases">
        <title>Evolutionary Origins and Diversification of the Mycorrhizal Mutualists.</title>
        <authorList>
            <consortium name="DOE Joint Genome Institute"/>
            <consortium name="Mycorrhizal Genomics Consortium"/>
            <person name="Kohler A."/>
            <person name="Kuo A."/>
            <person name="Nagy L.G."/>
            <person name="Floudas D."/>
            <person name="Copeland A."/>
            <person name="Barry K.W."/>
            <person name="Cichocki N."/>
            <person name="Veneault-Fourrey C."/>
            <person name="LaButti K."/>
            <person name="Lindquist E.A."/>
            <person name="Lipzen A."/>
            <person name="Lundell T."/>
            <person name="Morin E."/>
            <person name="Murat C."/>
            <person name="Riley R."/>
            <person name="Ohm R."/>
            <person name="Sun H."/>
            <person name="Tunlid A."/>
            <person name="Henrissat B."/>
            <person name="Grigoriev I.V."/>
            <person name="Hibbett D.S."/>
            <person name="Martin F."/>
        </authorList>
    </citation>
    <scope>NUCLEOTIDE SEQUENCE [LARGE SCALE GENOMIC DNA]</scope>
    <source>
        <strain evidence="3">ATCC 200175</strain>
    </source>
</reference>
<dbReference type="PANTHER" id="PTHR19303">
    <property type="entry name" value="TRANSPOSON"/>
    <property type="match status" value="1"/>
</dbReference>
<reference evidence="2 3" key="1">
    <citation type="submission" date="2014-06" db="EMBL/GenBank/DDBJ databases">
        <authorList>
            <consortium name="DOE Joint Genome Institute"/>
            <person name="Kuo A."/>
            <person name="Kohler A."/>
            <person name="Nagy L.G."/>
            <person name="Floudas D."/>
            <person name="Copeland A."/>
            <person name="Barry K.W."/>
            <person name="Cichocki N."/>
            <person name="Veneault-Fourrey C."/>
            <person name="LaButti K."/>
            <person name="Lindquist E.A."/>
            <person name="Lipzen A."/>
            <person name="Lundell T."/>
            <person name="Morin E."/>
            <person name="Murat C."/>
            <person name="Sun H."/>
            <person name="Tunlid A."/>
            <person name="Henrissat B."/>
            <person name="Grigoriev I.V."/>
            <person name="Hibbett D.S."/>
            <person name="Martin F."/>
            <person name="Nordberg H.P."/>
            <person name="Cantor M.N."/>
            <person name="Hua S.X."/>
        </authorList>
    </citation>
    <scope>NUCLEOTIDE SEQUENCE [LARGE SCALE GENOMIC DNA]</scope>
    <source>
        <strain evidence="2 3">ATCC 200175</strain>
    </source>
</reference>
<evidence type="ECO:0000259" key="1">
    <source>
        <dbReference type="Pfam" id="PF03184"/>
    </source>
</evidence>
<dbReference type="Proteomes" id="UP000053647">
    <property type="component" value="Unassembled WGS sequence"/>
</dbReference>
<dbReference type="InterPro" id="IPR050863">
    <property type="entry name" value="CenT-Element_Derived"/>
</dbReference>
<proteinExistence type="predicted"/>
<dbReference type="PANTHER" id="PTHR19303:SF73">
    <property type="entry name" value="PROTEIN PDC2"/>
    <property type="match status" value="1"/>
</dbReference>
<evidence type="ECO:0000313" key="2">
    <source>
        <dbReference type="EMBL" id="KIJ10155.1"/>
    </source>
</evidence>
<dbReference type="OrthoDB" id="2618249at2759"/>
<name>A0A0C9T3K1_PAXIN</name>
<dbReference type="GO" id="GO:0003677">
    <property type="term" value="F:DNA binding"/>
    <property type="evidence" value="ECO:0007669"/>
    <property type="project" value="TreeGrafter"/>
</dbReference>
<dbReference type="Pfam" id="PF03184">
    <property type="entry name" value="DDE_1"/>
    <property type="match status" value="1"/>
</dbReference>
<evidence type="ECO:0000313" key="3">
    <source>
        <dbReference type="Proteomes" id="UP000053647"/>
    </source>
</evidence>
<dbReference type="HOGENOM" id="CLU_018294_5_2_1"/>
<gene>
    <name evidence="2" type="ORF">PAXINDRAFT_164296</name>
</gene>
<dbReference type="GO" id="GO:0005634">
    <property type="term" value="C:nucleus"/>
    <property type="evidence" value="ECO:0007669"/>
    <property type="project" value="TreeGrafter"/>
</dbReference>
<dbReference type="InterPro" id="IPR004875">
    <property type="entry name" value="DDE_SF_endonuclease_dom"/>
</dbReference>
<organism evidence="2 3">
    <name type="scientific">Paxillus involutus ATCC 200175</name>
    <dbReference type="NCBI Taxonomy" id="664439"/>
    <lineage>
        <taxon>Eukaryota</taxon>
        <taxon>Fungi</taxon>
        <taxon>Dikarya</taxon>
        <taxon>Basidiomycota</taxon>
        <taxon>Agaricomycotina</taxon>
        <taxon>Agaricomycetes</taxon>
        <taxon>Agaricomycetidae</taxon>
        <taxon>Boletales</taxon>
        <taxon>Paxilineae</taxon>
        <taxon>Paxillaceae</taxon>
        <taxon>Paxillus</taxon>
    </lineage>
</organism>
<keyword evidence="3" id="KW-1185">Reference proteome</keyword>